<reference evidence="4" key="1">
    <citation type="journal article" date="2019" name="Int. J. Syst. Evol. Microbiol.">
        <title>The Global Catalogue of Microorganisms (GCM) 10K type strain sequencing project: providing services to taxonomists for standard genome sequencing and annotation.</title>
        <authorList>
            <consortium name="The Broad Institute Genomics Platform"/>
            <consortium name="The Broad Institute Genome Sequencing Center for Infectious Disease"/>
            <person name="Wu L."/>
            <person name="Ma J."/>
        </authorList>
    </citation>
    <scope>NUCLEOTIDE SEQUENCE [LARGE SCALE GENOMIC DNA]</scope>
    <source>
        <strain evidence="4">KCTC 42644</strain>
    </source>
</reference>
<feature type="chain" id="PRO_5045966466" evidence="1">
    <location>
        <begin position="24"/>
        <end position="199"/>
    </location>
</feature>
<evidence type="ECO:0000313" key="3">
    <source>
        <dbReference type="EMBL" id="MFC3714219.1"/>
    </source>
</evidence>
<evidence type="ECO:0000313" key="4">
    <source>
        <dbReference type="Proteomes" id="UP001595615"/>
    </source>
</evidence>
<evidence type="ECO:0000256" key="1">
    <source>
        <dbReference type="SAM" id="SignalP"/>
    </source>
</evidence>
<organism evidence="3 4">
    <name type="scientific">Sphingoaurantiacus capsulatus</name>
    <dbReference type="NCBI Taxonomy" id="1771310"/>
    <lineage>
        <taxon>Bacteria</taxon>
        <taxon>Pseudomonadati</taxon>
        <taxon>Pseudomonadota</taxon>
        <taxon>Alphaproteobacteria</taxon>
        <taxon>Sphingomonadales</taxon>
        <taxon>Sphingosinicellaceae</taxon>
        <taxon>Sphingoaurantiacus</taxon>
    </lineage>
</organism>
<dbReference type="Pfam" id="PF05257">
    <property type="entry name" value="CHAP"/>
    <property type="match status" value="1"/>
</dbReference>
<keyword evidence="1" id="KW-0732">Signal</keyword>
<gene>
    <name evidence="3" type="ORF">ACFOMD_16745</name>
</gene>
<feature type="signal peptide" evidence="1">
    <location>
        <begin position="1"/>
        <end position="23"/>
    </location>
</feature>
<dbReference type="InterPro" id="IPR007921">
    <property type="entry name" value="CHAP_dom"/>
</dbReference>
<dbReference type="RefSeq" id="WP_380863499.1">
    <property type="nucleotide sequence ID" value="NZ_JBHRXV010000012.1"/>
</dbReference>
<accession>A0ABV7XG07</accession>
<protein>
    <submittedName>
        <fullName evidence="3">CHAP domain-containing protein</fullName>
    </submittedName>
</protein>
<dbReference type="Gene3D" id="3.90.1720.10">
    <property type="entry name" value="endopeptidase domain like (from Nostoc punctiforme)"/>
    <property type="match status" value="1"/>
</dbReference>
<proteinExistence type="predicted"/>
<dbReference type="EMBL" id="JBHRXV010000012">
    <property type="protein sequence ID" value="MFC3714219.1"/>
    <property type="molecule type" value="Genomic_DNA"/>
</dbReference>
<dbReference type="SUPFAM" id="SSF54001">
    <property type="entry name" value="Cysteine proteinases"/>
    <property type="match status" value="1"/>
</dbReference>
<sequence length="199" mass="21441">MHKFLRAVIGVVLMAGVASTAQAQDLSDQRWQCAPFARLVSGIQIFGNAGTWWNQADGRYERGDTPEVGAVLVFKAAGKMRYGHVATVSQIVDSRTLKVTHANWSPINGSRGQIEEDVQIVDVSANNDWTQVRVWYAPIGEIGTSAHATYGFVYPDIEAVQLAGGARNSLANPMIRTVNTPMIDDAIGDLIAATSNVIG</sequence>
<dbReference type="Proteomes" id="UP001595615">
    <property type="component" value="Unassembled WGS sequence"/>
</dbReference>
<comment type="caution">
    <text evidence="3">The sequence shown here is derived from an EMBL/GenBank/DDBJ whole genome shotgun (WGS) entry which is preliminary data.</text>
</comment>
<keyword evidence="4" id="KW-1185">Reference proteome</keyword>
<evidence type="ECO:0000259" key="2">
    <source>
        <dbReference type="PROSITE" id="PS50911"/>
    </source>
</evidence>
<dbReference type="PROSITE" id="PS50911">
    <property type="entry name" value="CHAP"/>
    <property type="match status" value="1"/>
</dbReference>
<feature type="domain" description="Peptidase C51" evidence="2">
    <location>
        <begin position="8"/>
        <end position="131"/>
    </location>
</feature>
<name>A0ABV7XG07_9SPHN</name>
<dbReference type="InterPro" id="IPR038765">
    <property type="entry name" value="Papain-like_cys_pep_sf"/>
</dbReference>